<dbReference type="Proteomes" id="UP000225448">
    <property type="component" value="Segment"/>
</dbReference>
<evidence type="ECO:0000313" key="2">
    <source>
        <dbReference type="Proteomes" id="UP000225448"/>
    </source>
</evidence>
<dbReference type="EMBL" id="MF042360">
    <property type="protein sequence ID" value="ARV76946.1"/>
    <property type="molecule type" value="Genomic_DNA"/>
</dbReference>
<gene>
    <name evidence="1" type="ORF">PHABIO_315</name>
</gene>
<accession>A0A1Y0SZ56</accession>
<evidence type="ECO:0000313" key="1">
    <source>
        <dbReference type="EMBL" id="ARV76946.1"/>
    </source>
</evidence>
<organism evidence="1 2">
    <name type="scientific">Pseudomonas phage Phabio</name>
    <dbReference type="NCBI Taxonomy" id="2006668"/>
    <lineage>
        <taxon>Viruses</taxon>
        <taxon>Duplodnaviria</taxon>
        <taxon>Heunggongvirae</taxon>
        <taxon>Uroviricota</taxon>
        <taxon>Caudoviricetes</taxon>
        <taxon>Chimalliviridae</taxon>
        <taxon>Phabiovirus</taxon>
        <taxon>Phabiovirus phabio</taxon>
    </lineage>
</organism>
<reference evidence="1 2" key="1">
    <citation type="submission" date="2017-05" db="EMBL/GenBank/DDBJ databases">
        <authorList>
            <person name="Song R."/>
            <person name="Chenine A.L."/>
            <person name="Ruprecht R.M."/>
        </authorList>
    </citation>
    <scope>NUCLEOTIDE SEQUENCE [LARGE SCALE GENOMIC DNA]</scope>
</reference>
<keyword evidence="2" id="KW-1185">Reference proteome</keyword>
<protein>
    <submittedName>
        <fullName evidence="1">Uncharacterized protein</fullName>
    </submittedName>
</protein>
<name>A0A1Y0SZ56_9CAUD</name>
<sequence length="86" mass="10489">MFKRLRYLLGHITTGYRYWRTLAEINKFEEDIDRTPFLMINGYTVLSLVDKHKYHMEATELTTKYRKLINKRTAIHEERIDLINKL</sequence>
<proteinExistence type="predicted"/>